<evidence type="ECO:0000256" key="4">
    <source>
        <dbReference type="ARBA" id="ARBA00022692"/>
    </source>
</evidence>
<dbReference type="PANTHER" id="PTHR43394:SF1">
    <property type="entry name" value="ATP-BINDING CASSETTE SUB-FAMILY B MEMBER 10, MITOCHONDRIAL"/>
    <property type="match status" value="1"/>
</dbReference>
<evidence type="ECO:0000256" key="5">
    <source>
        <dbReference type="ARBA" id="ARBA00022741"/>
    </source>
</evidence>
<evidence type="ECO:0000256" key="2">
    <source>
        <dbReference type="ARBA" id="ARBA00022448"/>
    </source>
</evidence>
<keyword evidence="13" id="KW-1185">Reference proteome</keyword>
<feature type="domain" description="ABC transmembrane type-1" evidence="11">
    <location>
        <begin position="209"/>
        <end position="463"/>
    </location>
</feature>
<evidence type="ECO:0000256" key="3">
    <source>
        <dbReference type="ARBA" id="ARBA00022475"/>
    </source>
</evidence>
<dbReference type="SMART" id="SM00382">
    <property type="entry name" value="AAA"/>
    <property type="match status" value="1"/>
</dbReference>
<dbReference type="Gene3D" id="3.40.50.300">
    <property type="entry name" value="P-loop containing nucleotide triphosphate hydrolases"/>
    <property type="match status" value="1"/>
</dbReference>
<dbReference type="InterPro" id="IPR011527">
    <property type="entry name" value="ABC1_TM_dom"/>
</dbReference>
<keyword evidence="4 9" id="KW-0812">Transmembrane</keyword>
<dbReference type="Pfam" id="PF00664">
    <property type="entry name" value="ABC_membrane"/>
    <property type="match status" value="1"/>
</dbReference>
<gene>
    <name evidence="12" type="ORF">D3Z33_03885</name>
</gene>
<dbReference type="InterPro" id="IPR036640">
    <property type="entry name" value="ABC1_TM_sf"/>
</dbReference>
<dbReference type="PANTHER" id="PTHR43394">
    <property type="entry name" value="ATP-DEPENDENT PERMEASE MDL1, MITOCHONDRIAL"/>
    <property type="match status" value="1"/>
</dbReference>
<dbReference type="GO" id="GO:0015421">
    <property type="term" value="F:ABC-type oligopeptide transporter activity"/>
    <property type="evidence" value="ECO:0007669"/>
    <property type="project" value="TreeGrafter"/>
</dbReference>
<comment type="caution">
    <text evidence="12">The sequence shown here is derived from an EMBL/GenBank/DDBJ whole genome shotgun (WGS) entry which is preliminary data.</text>
</comment>
<dbReference type="PROSITE" id="PS50893">
    <property type="entry name" value="ABC_TRANSPORTER_2"/>
    <property type="match status" value="1"/>
</dbReference>
<dbReference type="PROSITE" id="PS50929">
    <property type="entry name" value="ABC_TM1F"/>
    <property type="match status" value="1"/>
</dbReference>
<evidence type="ECO:0000259" key="11">
    <source>
        <dbReference type="PROSITE" id="PS50929"/>
    </source>
</evidence>
<feature type="transmembrane region" description="Helical" evidence="9">
    <location>
        <begin position="402"/>
        <end position="423"/>
    </location>
</feature>
<dbReference type="Gene3D" id="1.20.1560.10">
    <property type="entry name" value="ABC transporter type 1, transmembrane domain"/>
    <property type="match status" value="1"/>
</dbReference>
<feature type="domain" description="ABC transporter" evidence="10">
    <location>
        <begin position="498"/>
        <end position="733"/>
    </location>
</feature>
<dbReference type="OrthoDB" id="9762778at2"/>
<dbReference type="InterPro" id="IPR017871">
    <property type="entry name" value="ABC_transporter-like_CS"/>
</dbReference>
<dbReference type="AlphaFoldDB" id="A0A845QXY1"/>
<evidence type="ECO:0000256" key="7">
    <source>
        <dbReference type="ARBA" id="ARBA00022989"/>
    </source>
</evidence>
<feature type="transmembrane region" description="Helical" evidence="9">
    <location>
        <begin position="291"/>
        <end position="314"/>
    </location>
</feature>
<dbReference type="RefSeq" id="WP_160196482.1">
    <property type="nucleotide sequence ID" value="NZ_QXXA01000004.1"/>
</dbReference>
<dbReference type="GO" id="GO:0005524">
    <property type="term" value="F:ATP binding"/>
    <property type="evidence" value="ECO:0007669"/>
    <property type="project" value="UniProtKB-KW"/>
</dbReference>
<dbReference type="InterPro" id="IPR027417">
    <property type="entry name" value="P-loop_NTPase"/>
</dbReference>
<accession>A0A845QXY1</accession>
<keyword evidence="5" id="KW-0547">Nucleotide-binding</keyword>
<dbReference type="CDD" id="cd18548">
    <property type="entry name" value="ABC_6TM_Tm287_like"/>
    <property type="match status" value="1"/>
</dbReference>
<evidence type="ECO:0000313" key="12">
    <source>
        <dbReference type="EMBL" id="NBI05998.1"/>
    </source>
</evidence>
<dbReference type="PROSITE" id="PS00211">
    <property type="entry name" value="ABC_TRANSPORTER_1"/>
    <property type="match status" value="1"/>
</dbReference>
<dbReference type="Pfam" id="PF00005">
    <property type="entry name" value="ABC_tran"/>
    <property type="match status" value="1"/>
</dbReference>
<keyword evidence="7 9" id="KW-1133">Transmembrane helix</keyword>
<protein>
    <submittedName>
        <fullName evidence="12">ABC transporter ATP-binding protein</fullName>
    </submittedName>
</protein>
<evidence type="ECO:0000256" key="8">
    <source>
        <dbReference type="ARBA" id="ARBA00023136"/>
    </source>
</evidence>
<keyword evidence="6 12" id="KW-0067">ATP-binding</keyword>
<dbReference type="InterPro" id="IPR003593">
    <property type="entry name" value="AAA+_ATPase"/>
</dbReference>
<feature type="transmembrane region" description="Helical" evidence="9">
    <location>
        <begin position="220"/>
        <end position="242"/>
    </location>
</feature>
<dbReference type="SUPFAM" id="SSF90123">
    <property type="entry name" value="ABC transporter transmembrane region"/>
    <property type="match status" value="1"/>
</dbReference>
<name>A0A845QXY1_9CLOT</name>
<keyword evidence="8 9" id="KW-0472">Membrane</keyword>
<dbReference type="InterPro" id="IPR003439">
    <property type="entry name" value="ABC_transporter-like_ATP-bd"/>
</dbReference>
<keyword evidence="2" id="KW-0813">Transport</keyword>
<dbReference type="GO" id="GO:0016887">
    <property type="term" value="F:ATP hydrolysis activity"/>
    <property type="evidence" value="ECO:0007669"/>
    <property type="project" value="InterPro"/>
</dbReference>
<feature type="transmembrane region" description="Helical" evidence="9">
    <location>
        <begin position="320"/>
        <end position="343"/>
    </location>
</feature>
<dbReference type="Proteomes" id="UP000467132">
    <property type="component" value="Unassembled WGS sequence"/>
</dbReference>
<dbReference type="EMBL" id="QXXA01000004">
    <property type="protein sequence ID" value="NBI05998.1"/>
    <property type="molecule type" value="Genomic_DNA"/>
</dbReference>
<dbReference type="GO" id="GO:0005886">
    <property type="term" value="C:plasma membrane"/>
    <property type="evidence" value="ECO:0007669"/>
    <property type="project" value="UniProtKB-SubCell"/>
</dbReference>
<organism evidence="12 13">
    <name type="scientific">Senegalia massiliensis</name>
    <dbReference type="NCBI Taxonomy" id="1720316"/>
    <lineage>
        <taxon>Bacteria</taxon>
        <taxon>Bacillati</taxon>
        <taxon>Bacillota</taxon>
        <taxon>Clostridia</taxon>
        <taxon>Eubacteriales</taxon>
        <taxon>Clostridiaceae</taxon>
        <taxon>Senegalia</taxon>
    </lineage>
</organism>
<dbReference type="InterPro" id="IPR039421">
    <property type="entry name" value="Type_1_exporter"/>
</dbReference>
<comment type="subcellular location">
    <subcellularLocation>
        <location evidence="1">Cell membrane</location>
        <topology evidence="1">Multi-pass membrane protein</topology>
    </subcellularLocation>
</comment>
<dbReference type="SUPFAM" id="SSF52540">
    <property type="entry name" value="P-loop containing nucleoside triphosphate hydrolases"/>
    <property type="match status" value="1"/>
</dbReference>
<reference evidence="12 13" key="1">
    <citation type="submission" date="2018-08" db="EMBL/GenBank/DDBJ databases">
        <title>Murine metabolic-syndrome-specific gut microbial biobank.</title>
        <authorList>
            <person name="Liu C."/>
        </authorList>
    </citation>
    <scope>NUCLEOTIDE SEQUENCE [LARGE SCALE GENOMIC DNA]</scope>
    <source>
        <strain evidence="12 13">583</strain>
    </source>
</reference>
<evidence type="ECO:0000256" key="9">
    <source>
        <dbReference type="SAM" id="Phobius"/>
    </source>
</evidence>
<proteinExistence type="predicted"/>
<dbReference type="FunFam" id="3.40.50.300:FF:000221">
    <property type="entry name" value="Multidrug ABC transporter ATP-binding protein"/>
    <property type="match status" value="1"/>
</dbReference>
<evidence type="ECO:0000313" key="13">
    <source>
        <dbReference type="Proteomes" id="UP000467132"/>
    </source>
</evidence>
<evidence type="ECO:0000256" key="6">
    <source>
        <dbReference type="ARBA" id="ARBA00022840"/>
    </source>
</evidence>
<feature type="transmembrane region" description="Helical" evidence="9">
    <location>
        <begin position="443"/>
        <end position="461"/>
    </location>
</feature>
<sequence>MTKLAKYLKPFKMLIIFAVIFLFIQAMAELSLPDYMADIVNKGIQQGGITEATPEAMRKSLMDKIKIFMNEEEKKEVSNNYIFIDESNKNYDDYLEEYPNLAESSIYVLKDIDDEKIEYLNSIIGRALVTVSGIEQIQNNAKGGVIEFNGTEIPADTDIYDIIENLPTNQRQEIDKQMNERIDALGEDMLIQSAVGAVKAEYSALGMDVDKIQTNYILKAGLKMLLVALISAISIVIVGFLASKTAAGLARNLRYDVFTHVERFSIRELDKFSSSSLITRTTNDITQIQNLIVIMIRMVFFAPIMGIGGVIKAIGKSASMSWIIGVAVIALLGLVSILIIVVMPKFKIVQKLIDKLNLVTRENLSGMMVIRAFSNQEFEENRFDKANKKLTNTNLFINRVMALMYPAMMLIMNGVTILIVWVGAHRIADANMQVGDMMAYMQYAMQIIFAFLMMSMMFILIPRASVSANRIVEVLDTELEIKDPENPKEFDNSLKGVVEFKNVSFRYDGAEEDMLKNIDFEALPGETTAIIGSTGSGKTTLLNLIPRFQDVTSGEILVDGVDIRKVSQHDLREKIGYVPQKSILFSGTIESNLKYGDEDAEKEDLIKAAEISQSMEFIKEKEEEFRSPISQGGSNVSGGQKQRLSIARALMKKPEIFLFDDSFSALDFKTDSALRKALNERIENSTIIIVAQRVASIMNAEQIIVLDEGEIVGKGKHRELLRNCKPYREIAESQLSKEELA</sequence>
<evidence type="ECO:0000259" key="10">
    <source>
        <dbReference type="PROSITE" id="PS50893"/>
    </source>
</evidence>
<keyword evidence="3" id="KW-1003">Cell membrane</keyword>
<evidence type="ECO:0000256" key="1">
    <source>
        <dbReference type="ARBA" id="ARBA00004651"/>
    </source>
</evidence>